<dbReference type="Proteomes" id="UP001209701">
    <property type="component" value="Unassembled WGS sequence"/>
</dbReference>
<protein>
    <submittedName>
        <fullName evidence="2">PDZ domain-containing protein</fullName>
    </submittedName>
</protein>
<evidence type="ECO:0000259" key="1">
    <source>
        <dbReference type="PROSITE" id="PS50106"/>
    </source>
</evidence>
<dbReference type="InterPro" id="IPR027268">
    <property type="entry name" value="Peptidase_M4/M1_CTD_sf"/>
</dbReference>
<dbReference type="Pfam" id="PF17899">
    <property type="entry name" value="Peptidase_M61_N"/>
    <property type="match status" value="1"/>
</dbReference>
<sequence length="601" mass="65626">MTSIHYLIELADPKTHVFKVTLTIAAPADLQRVSLPAWIPGSYLVREFARHLSGLTVTQAGQPLALEQLDKANWQLRCNAAEPLLLSYRVYAFDSSVRAAFLDADRGFFNGTGLCLKVHGCEHESHAIAFGPLPEGWQVATAMTQTPDGRYQAADYDELVDHPFELGRFWQGQFQAGGVAHKLVVSGALPAFDAERLLVDSQRICEAQLAFWHGPEAKRHSPLPFGSYTFFLNAVEDAYGGLEHRASTALIAPRRDLPRVGQTEVSDGYVRLLGLISHEYFHSWNVKRLKPNTFAELDYAQENYTELLWFFEGFTSYYDELMLVRCGLIDEARYLKLLAANFNGVLATPGRKVQSLAQSSFDTWIKYYRPDENSPNSTISYYGKGALVALALDLSLRSADTAPSSLDELMRALWQRSHAGLTTGACGAIGEADILAVITELGGSALAERFEQWVHGTDDLPLPALFERIAVQLRSDKSTLAQRLGLRVNESGAGAGASLSVKQVLVGSAALAGGLCAGDEILGCNGWRIRRLEDAALTLSGTMELSFLVSRDQRLLTLATQLPASGLASSTNADSCEPVLFSLAEKAPVRAASLRKAWLGG</sequence>
<dbReference type="Gene3D" id="2.30.42.10">
    <property type="match status" value="1"/>
</dbReference>
<reference evidence="2 3" key="1">
    <citation type="submission" date="2021-11" db="EMBL/GenBank/DDBJ databases">
        <authorList>
            <person name="Liang Q."/>
            <person name="Mou H."/>
            <person name="Liu Z."/>
        </authorList>
    </citation>
    <scope>NUCLEOTIDE SEQUENCE [LARGE SCALE GENOMIC DNA]</scope>
    <source>
        <strain evidence="2 3">CHU3</strain>
    </source>
</reference>
<dbReference type="InterPro" id="IPR036034">
    <property type="entry name" value="PDZ_sf"/>
</dbReference>
<comment type="caution">
    <text evidence="2">The sequence shown here is derived from an EMBL/GenBank/DDBJ whole genome shotgun (WGS) entry which is preliminary data.</text>
</comment>
<organism evidence="2 3">
    <name type="scientific">Roseateles oligotrophus</name>
    <dbReference type="NCBI Taxonomy" id="1769250"/>
    <lineage>
        <taxon>Bacteria</taxon>
        <taxon>Pseudomonadati</taxon>
        <taxon>Pseudomonadota</taxon>
        <taxon>Betaproteobacteria</taxon>
        <taxon>Burkholderiales</taxon>
        <taxon>Sphaerotilaceae</taxon>
        <taxon>Roseateles</taxon>
    </lineage>
</organism>
<dbReference type="Gene3D" id="1.10.390.10">
    <property type="entry name" value="Neutral Protease Domain 2"/>
    <property type="match status" value="1"/>
</dbReference>
<gene>
    <name evidence="2" type="ORF">LNV07_09250</name>
</gene>
<dbReference type="Gene3D" id="2.60.40.3650">
    <property type="match status" value="1"/>
</dbReference>
<dbReference type="SUPFAM" id="SSF50156">
    <property type="entry name" value="PDZ domain-like"/>
    <property type="match status" value="1"/>
</dbReference>
<dbReference type="InterPro" id="IPR007963">
    <property type="entry name" value="Peptidase_M61_catalytic"/>
</dbReference>
<dbReference type="SUPFAM" id="SSF55486">
    <property type="entry name" value="Metalloproteases ('zincins'), catalytic domain"/>
    <property type="match status" value="1"/>
</dbReference>
<dbReference type="InterPro" id="IPR040756">
    <property type="entry name" value="Peptidase_M61_N"/>
</dbReference>
<name>A0ABT2YE05_9BURK</name>
<keyword evidence="3" id="KW-1185">Reference proteome</keyword>
<evidence type="ECO:0000313" key="2">
    <source>
        <dbReference type="EMBL" id="MCV2368279.1"/>
    </source>
</evidence>
<feature type="domain" description="PDZ" evidence="1">
    <location>
        <begin position="470"/>
        <end position="526"/>
    </location>
</feature>
<dbReference type="Pfam" id="PF05299">
    <property type="entry name" value="Peptidase_M61"/>
    <property type="match status" value="1"/>
</dbReference>
<dbReference type="RefSeq" id="WP_263570887.1">
    <property type="nucleotide sequence ID" value="NZ_JAJIRN010000004.1"/>
</dbReference>
<accession>A0ABT2YE05</accession>
<dbReference type="Pfam" id="PF00595">
    <property type="entry name" value="PDZ"/>
    <property type="match status" value="1"/>
</dbReference>
<dbReference type="SMART" id="SM00228">
    <property type="entry name" value="PDZ"/>
    <property type="match status" value="1"/>
</dbReference>
<dbReference type="PROSITE" id="PS50106">
    <property type="entry name" value="PDZ"/>
    <property type="match status" value="1"/>
</dbReference>
<dbReference type="InterPro" id="IPR024191">
    <property type="entry name" value="Peptidase_M61"/>
</dbReference>
<dbReference type="EMBL" id="JAJIRN010000004">
    <property type="protein sequence ID" value="MCV2368279.1"/>
    <property type="molecule type" value="Genomic_DNA"/>
</dbReference>
<dbReference type="PIRSF" id="PIRSF016493">
    <property type="entry name" value="Glycyl_aminpptds"/>
    <property type="match status" value="1"/>
</dbReference>
<dbReference type="InterPro" id="IPR001478">
    <property type="entry name" value="PDZ"/>
</dbReference>
<proteinExistence type="predicted"/>
<evidence type="ECO:0000313" key="3">
    <source>
        <dbReference type="Proteomes" id="UP001209701"/>
    </source>
</evidence>